<evidence type="ECO:0000256" key="4">
    <source>
        <dbReference type="ARBA" id="ARBA00022692"/>
    </source>
</evidence>
<dbReference type="InterPro" id="IPR026028">
    <property type="entry name" value="V-type_ATPase_116kDa_su_euka"/>
</dbReference>
<dbReference type="PANTHER" id="PTHR11629:SF63">
    <property type="entry name" value="V-TYPE PROTON ATPASE SUBUNIT A"/>
    <property type="match status" value="1"/>
</dbReference>
<name>A0A250XQZ0_9CHLO</name>
<comment type="function">
    <text evidence="9">Essential component of the vacuolar proton pump (V-ATPase), a multimeric enzyme that catalyzes the translocation of protons across the membranes. Required for assembly and activity of the V-ATPase.</text>
</comment>
<evidence type="ECO:0000256" key="11">
    <source>
        <dbReference type="SAM" id="MobiDB-lite"/>
    </source>
</evidence>
<dbReference type="GO" id="GO:0000220">
    <property type="term" value="C:vacuolar proton-transporting V-type ATPase, V0 domain"/>
    <property type="evidence" value="ECO:0007669"/>
    <property type="project" value="InterPro"/>
</dbReference>
<proteinExistence type="inferred from homology"/>
<evidence type="ECO:0000313" key="13">
    <source>
        <dbReference type="Proteomes" id="UP000232323"/>
    </source>
</evidence>
<keyword evidence="3 9" id="KW-0813">Transport</keyword>
<evidence type="ECO:0000256" key="8">
    <source>
        <dbReference type="ARBA" id="ARBA00023136"/>
    </source>
</evidence>
<keyword evidence="8 9" id="KW-0472">Membrane</keyword>
<feature type="transmembrane region" description="Helical" evidence="9">
    <location>
        <begin position="818"/>
        <end position="838"/>
    </location>
</feature>
<evidence type="ECO:0000313" key="12">
    <source>
        <dbReference type="EMBL" id="GAX85466.1"/>
    </source>
</evidence>
<dbReference type="AlphaFoldDB" id="A0A250XQZ0"/>
<feature type="transmembrane region" description="Helical" evidence="9">
    <location>
        <begin position="419"/>
        <end position="443"/>
    </location>
</feature>
<feature type="transmembrane region" description="Helical" evidence="9">
    <location>
        <begin position="579"/>
        <end position="597"/>
    </location>
</feature>
<evidence type="ECO:0000256" key="1">
    <source>
        <dbReference type="ARBA" id="ARBA00004141"/>
    </source>
</evidence>
<keyword evidence="10" id="KW-0175">Coiled coil</keyword>
<evidence type="ECO:0000256" key="10">
    <source>
        <dbReference type="SAM" id="Coils"/>
    </source>
</evidence>
<evidence type="ECO:0000256" key="9">
    <source>
        <dbReference type="RuleBase" id="RU361189"/>
    </source>
</evidence>
<dbReference type="GO" id="GO:0051117">
    <property type="term" value="F:ATPase binding"/>
    <property type="evidence" value="ECO:0007669"/>
    <property type="project" value="TreeGrafter"/>
</dbReference>
<organism evidence="12 13">
    <name type="scientific">Chlamydomonas eustigma</name>
    <dbReference type="NCBI Taxonomy" id="1157962"/>
    <lineage>
        <taxon>Eukaryota</taxon>
        <taxon>Viridiplantae</taxon>
        <taxon>Chlorophyta</taxon>
        <taxon>core chlorophytes</taxon>
        <taxon>Chlorophyceae</taxon>
        <taxon>CS clade</taxon>
        <taxon>Chlamydomonadales</taxon>
        <taxon>Chlamydomonadaceae</taxon>
        <taxon>Chlamydomonas</taxon>
    </lineage>
</organism>
<comment type="subcellular location">
    <subcellularLocation>
        <location evidence="1">Membrane</location>
        <topology evidence="1">Multi-pass membrane protein</topology>
    </subcellularLocation>
</comment>
<dbReference type="STRING" id="1157962.A0A250XQZ0"/>
<dbReference type="OrthoDB" id="10264220at2759"/>
<keyword evidence="5 9" id="KW-0375">Hydrogen ion transport</keyword>
<feature type="transmembrane region" description="Helical" evidence="9">
    <location>
        <begin position="617"/>
        <end position="636"/>
    </location>
</feature>
<keyword evidence="13" id="KW-1185">Reference proteome</keyword>
<feature type="transmembrane region" description="Helical" evidence="9">
    <location>
        <begin position="672"/>
        <end position="691"/>
    </location>
</feature>
<evidence type="ECO:0000256" key="2">
    <source>
        <dbReference type="ARBA" id="ARBA00009904"/>
    </source>
</evidence>
<dbReference type="EMBL" id="BEGY01000170">
    <property type="protein sequence ID" value="GAX85466.1"/>
    <property type="molecule type" value="Genomic_DNA"/>
</dbReference>
<gene>
    <name evidence="12" type="ORF">CEUSTIGMA_g12882.t1</name>
</gene>
<comment type="caution">
    <text evidence="12">The sequence shown here is derived from an EMBL/GenBank/DDBJ whole genome shotgun (WGS) entry which is preliminary data.</text>
</comment>
<keyword evidence="6 9" id="KW-1133">Transmembrane helix</keyword>
<dbReference type="Pfam" id="PF01496">
    <property type="entry name" value="V_ATPase_I"/>
    <property type="match status" value="1"/>
</dbReference>
<feature type="transmembrane region" description="Helical" evidence="9">
    <location>
        <begin position="464"/>
        <end position="481"/>
    </location>
</feature>
<dbReference type="GO" id="GO:0046961">
    <property type="term" value="F:proton-transporting ATPase activity, rotational mechanism"/>
    <property type="evidence" value="ECO:0007669"/>
    <property type="project" value="InterPro"/>
</dbReference>
<sequence length="884" mass="99552">MQRLFDFGFEHIDIWRSEPMTLAQLMIPAESAHDTIEALGDIGMLQFKDLNTDKSAFQRNYASQVKRCDELARKLRFFQEQVDKAGVKLTAVGPDAEEKTVQFDELELKLEDTEKELLEINSNTEKLQRAYAELNEMQQVLEKAGGFFDQKTRFGDVTIESYDRSFGIDVDTSLLEGGAVGDKTSKVGFLAGTIQQDKVNAFERLLFRATRGNLFLKSAPLEELRDPASGEVQKKSVFVVFFAGERSRQKAQKICDAFSANRYPFPEDVSRQRQMHGEVTARLRELQSTNEASERQRDLLMHSIATGLDGWTTLVRREKAVYHTMNKLSLDVTSKVLIAEVWVPVAAMDRIQDVLNVAAENSNTLLRSIIQPLNTAEEPPTHYETNKFTECFQTIVEAYGVARYREVNPAVLTIMTFPFLFAVMFGDWGHATLMLLFAGFMLYKEKSLMGQDLGDMVGMLFGGRYCILLMGLYSIYTGFIYNEWFSMPTYMFGHSHFVCYNSTNQVVLYPPVAPAGWGNATYPGSLMQVGMPVDPRDCTHFGGTITFPYGSMPFNMGVDPMWHGRKTELPYLNSLKMKMSILIGVTHMNFGILMSLFNNLNNRDMLSTICEFIPQMIFLNSIFGYLCLLITVKWVTGQYADLYNVLIRMFLGLGDVLPANQLFSGQKGLQQFLLAIAFISVPCMLVPKPLILKKRWEESQKGKAQRAVEMSSSHAYDEDDGRRPEGGHGSSGNLLTKSDPEAGHGGGGGHGHGHGDHFEFGEVMVHQMIHTIEFVLGAVSNTASYLRLWALSLAHSQLSAVFFDKVLMQVGLQYNNPIILVVCFFIFALATLGVLMVMESLSAFLHALRLHWVEYMNKFYKGDGYKFVPFSFALLAEEEKEGKA</sequence>
<keyword evidence="4 9" id="KW-0812">Transmembrane</keyword>
<feature type="region of interest" description="Disordered" evidence="11">
    <location>
        <begin position="703"/>
        <end position="751"/>
    </location>
</feature>
<dbReference type="PIRSF" id="PIRSF001293">
    <property type="entry name" value="ATP6V0A1"/>
    <property type="match status" value="1"/>
</dbReference>
<accession>A0A250XQZ0</accession>
<reference evidence="12 13" key="1">
    <citation type="submission" date="2017-08" db="EMBL/GenBank/DDBJ databases">
        <title>Acidophilic green algal genome provides insights into adaptation to an acidic environment.</title>
        <authorList>
            <person name="Hirooka S."/>
            <person name="Hirose Y."/>
            <person name="Kanesaki Y."/>
            <person name="Higuchi S."/>
            <person name="Fujiwara T."/>
            <person name="Onuma R."/>
            <person name="Era A."/>
            <person name="Ohbayashi R."/>
            <person name="Uzuka A."/>
            <person name="Nozaki H."/>
            <person name="Yoshikawa H."/>
            <person name="Miyagishima S.Y."/>
        </authorList>
    </citation>
    <scope>NUCLEOTIDE SEQUENCE [LARGE SCALE GENOMIC DNA]</scope>
    <source>
        <strain evidence="12 13">NIES-2499</strain>
    </source>
</reference>
<feature type="coiled-coil region" evidence="10">
    <location>
        <begin position="96"/>
        <end position="144"/>
    </location>
</feature>
<evidence type="ECO:0000256" key="6">
    <source>
        <dbReference type="ARBA" id="ARBA00022989"/>
    </source>
</evidence>
<evidence type="ECO:0000256" key="5">
    <source>
        <dbReference type="ARBA" id="ARBA00022781"/>
    </source>
</evidence>
<evidence type="ECO:0000256" key="3">
    <source>
        <dbReference type="ARBA" id="ARBA00022448"/>
    </source>
</evidence>
<dbReference type="InterPro" id="IPR002490">
    <property type="entry name" value="V-ATPase_116kDa_su"/>
</dbReference>
<dbReference type="PANTHER" id="PTHR11629">
    <property type="entry name" value="VACUOLAR PROTON ATPASES"/>
    <property type="match status" value="1"/>
</dbReference>
<comment type="similarity">
    <text evidence="2 9">Belongs to the V-ATPase 116 kDa subunit family.</text>
</comment>
<dbReference type="Proteomes" id="UP000232323">
    <property type="component" value="Unassembled WGS sequence"/>
</dbReference>
<protein>
    <recommendedName>
        <fullName evidence="9">V-type proton ATPase subunit a</fullName>
    </recommendedName>
</protein>
<evidence type="ECO:0000256" key="7">
    <source>
        <dbReference type="ARBA" id="ARBA00023065"/>
    </source>
</evidence>
<keyword evidence="7 9" id="KW-0406">Ion transport</keyword>
<dbReference type="GO" id="GO:0007035">
    <property type="term" value="P:vacuolar acidification"/>
    <property type="evidence" value="ECO:0007669"/>
    <property type="project" value="TreeGrafter"/>
</dbReference>